<keyword evidence="2" id="KW-0560">Oxidoreductase</keyword>
<dbReference type="OrthoDB" id="9815791at2"/>
<dbReference type="PANTHER" id="PTHR11496">
    <property type="entry name" value="ALCOHOL DEHYDROGENASE"/>
    <property type="match status" value="1"/>
</dbReference>
<dbReference type="GO" id="GO:0046872">
    <property type="term" value="F:metal ion binding"/>
    <property type="evidence" value="ECO:0007669"/>
    <property type="project" value="InterPro"/>
</dbReference>
<dbReference type="PATRIC" id="fig|1134406.4.peg.2261"/>
<dbReference type="FunFam" id="1.20.1090.10:FF:000001">
    <property type="entry name" value="Aldehyde-alcohol dehydrogenase"/>
    <property type="match status" value="1"/>
</dbReference>
<dbReference type="InterPro" id="IPR056798">
    <property type="entry name" value="ADH_Fe_C"/>
</dbReference>
<dbReference type="PANTHER" id="PTHR11496:SF102">
    <property type="entry name" value="ALCOHOL DEHYDROGENASE 4"/>
    <property type="match status" value="1"/>
</dbReference>
<keyword evidence="3" id="KW-0520">NAD</keyword>
<dbReference type="RefSeq" id="WP_075062218.1">
    <property type="nucleotide sequence ID" value="NZ_LGCL01000018.1"/>
</dbReference>
<dbReference type="EMBL" id="LGCL01000018">
    <property type="protein sequence ID" value="KPL78417.1"/>
    <property type="molecule type" value="Genomic_DNA"/>
</dbReference>
<dbReference type="GO" id="GO:0004022">
    <property type="term" value="F:alcohol dehydrogenase (NAD+) activity"/>
    <property type="evidence" value="ECO:0007669"/>
    <property type="project" value="TreeGrafter"/>
</dbReference>
<dbReference type="NCBIfam" id="NF041833">
    <property type="entry name" value="Fe_ADH_ErcA"/>
    <property type="match status" value="1"/>
</dbReference>
<feature type="domain" description="Alcohol dehydrogenase iron-type/glycerol dehydrogenase GldA" evidence="4">
    <location>
        <begin position="9"/>
        <end position="176"/>
    </location>
</feature>
<dbReference type="Pfam" id="PF25137">
    <property type="entry name" value="ADH_Fe_C"/>
    <property type="match status" value="1"/>
</dbReference>
<evidence type="ECO:0000256" key="3">
    <source>
        <dbReference type="ARBA" id="ARBA00023027"/>
    </source>
</evidence>
<evidence type="ECO:0000259" key="4">
    <source>
        <dbReference type="Pfam" id="PF00465"/>
    </source>
</evidence>
<dbReference type="PROSITE" id="PS00060">
    <property type="entry name" value="ADH_IRON_2"/>
    <property type="match status" value="1"/>
</dbReference>
<dbReference type="STRING" id="1134406.ADN00_06745"/>
<dbReference type="Gene3D" id="1.20.1090.10">
    <property type="entry name" value="Dehydroquinate synthase-like - alpha domain"/>
    <property type="match status" value="1"/>
</dbReference>
<feature type="domain" description="Fe-containing alcohol dehydrogenase-like C-terminal" evidence="5">
    <location>
        <begin position="187"/>
        <end position="381"/>
    </location>
</feature>
<comment type="caution">
    <text evidence="6">The sequence shown here is derived from an EMBL/GenBank/DDBJ whole genome shotgun (WGS) entry which is preliminary data.</text>
</comment>
<dbReference type="Gene3D" id="3.40.50.1970">
    <property type="match status" value="1"/>
</dbReference>
<comment type="similarity">
    <text evidence="1">Belongs to the iron-containing alcohol dehydrogenase family.</text>
</comment>
<dbReference type="CDD" id="cd17814">
    <property type="entry name" value="Fe-ADH-like"/>
    <property type="match status" value="1"/>
</dbReference>
<dbReference type="Pfam" id="PF00465">
    <property type="entry name" value="Fe-ADH"/>
    <property type="match status" value="1"/>
</dbReference>
<dbReference type="AlphaFoldDB" id="A0A0P6X5W2"/>
<dbReference type="SUPFAM" id="SSF56796">
    <property type="entry name" value="Dehydroquinate synthase-like"/>
    <property type="match status" value="1"/>
</dbReference>
<reference evidence="6 7" key="1">
    <citation type="submission" date="2015-07" db="EMBL/GenBank/DDBJ databases">
        <title>Genome sequence of Ornatilinea apprima DSM 23815.</title>
        <authorList>
            <person name="Hemp J."/>
            <person name="Ward L.M."/>
            <person name="Pace L.A."/>
            <person name="Fischer W.W."/>
        </authorList>
    </citation>
    <scope>NUCLEOTIDE SEQUENCE [LARGE SCALE GENOMIC DNA]</scope>
    <source>
        <strain evidence="6 7">P3M-1</strain>
    </source>
</reference>
<gene>
    <name evidence="6" type="ORF">ADN00_06745</name>
</gene>
<evidence type="ECO:0000313" key="7">
    <source>
        <dbReference type="Proteomes" id="UP000050417"/>
    </source>
</evidence>
<dbReference type="InterPro" id="IPR001670">
    <property type="entry name" value="ADH_Fe/GldA"/>
</dbReference>
<keyword evidence="7" id="KW-1185">Reference proteome</keyword>
<evidence type="ECO:0000256" key="1">
    <source>
        <dbReference type="ARBA" id="ARBA00007358"/>
    </source>
</evidence>
<dbReference type="Proteomes" id="UP000050417">
    <property type="component" value="Unassembled WGS sequence"/>
</dbReference>
<evidence type="ECO:0000313" key="6">
    <source>
        <dbReference type="EMBL" id="KPL78417.1"/>
    </source>
</evidence>
<sequence>MELRKFVAPEIVYGIGARDMAARYAHNFGGRKVLVVTDEGVIRAGWVDALLANLREAGLSSTVFSDVSPNPRDSQVMAGAELFLRENCNLIIAIGGGSPMDCAKGIGIVSYNQRSILDFEGVDEVPIPGPPLICIPTTAGSAADISQFAIINDTRRKVKIAIISKTVVPDVALIDPVTTTTKDAYLTACTGMDALTHAFEAYVSNAASSITDLHALEAIRIAWRALPALFKDLKNLDLRNQMMLACMHAGLAFSNASLGIVHAMAHSLGGYLDLAHGECNALLLEFAVEYNFDQASGRYLDIARAMGLDLAALPPAEQRAEIIQALRQFRRQVGIEGSLHEIGVSMSDLNALAGKAVHDPCIATNPKPVQLANIEEIYGRAF</sequence>
<name>A0A0P6X5W2_9CHLR</name>
<protein>
    <submittedName>
        <fullName evidence="6">Alcohol dehydrogenase</fullName>
    </submittedName>
</protein>
<dbReference type="InterPro" id="IPR018211">
    <property type="entry name" value="ADH_Fe_CS"/>
</dbReference>
<evidence type="ECO:0000256" key="2">
    <source>
        <dbReference type="ARBA" id="ARBA00023002"/>
    </source>
</evidence>
<evidence type="ECO:0000259" key="5">
    <source>
        <dbReference type="Pfam" id="PF25137"/>
    </source>
</evidence>
<accession>A0A0P6X5W2</accession>
<dbReference type="InterPro" id="IPR039697">
    <property type="entry name" value="Alcohol_dehydrogenase_Fe"/>
</dbReference>
<organism evidence="6 7">
    <name type="scientific">Ornatilinea apprima</name>
    <dbReference type="NCBI Taxonomy" id="1134406"/>
    <lineage>
        <taxon>Bacteria</taxon>
        <taxon>Bacillati</taxon>
        <taxon>Chloroflexota</taxon>
        <taxon>Anaerolineae</taxon>
        <taxon>Anaerolineales</taxon>
        <taxon>Anaerolineaceae</taxon>
        <taxon>Ornatilinea</taxon>
    </lineage>
</organism>
<dbReference type="FunFam" id="3.40.50.1970:FF:000003">
    <property type="entry name" value="Alcohol dehydrogenase, iron-containing"/>
    <property type="match status" value="1"/>
</dbReference>
<proteinExistence type="inferred from homology"/>